<evidence type="ECO:0000313" key="4">
    <source>
        <dbReference type="Proteomes" id="UP000515561"/>
    </source>
</evidence>
<keyword evidence="2" id="KW-0812">Transmembrane</keyword>
<dbReference type="Pfam" id="PF11167">
    <property type="entry name" value="DUF2953"/>
    <property type="match status" value="1"/>
</dbReference>
<gene>
    <name evidence="3" type="ORF">acsn021_30490</name>
</gene>
<keyword evidence="4" id="KW-1185">Reference proteome</keyword>
<dbReference type="AlphaFoldDB" id="A0A6S6R7N4"/>
<evidence type="ECO:0000256" key="1">
    <source>
        <dbReference type="SAM" id="MobiDB-lite"/>
    </source>
</evidence>
<dbReference type="EMBL" id="AP023367">
    <property type="protein sequence ID" value="BCJ95480.1"/>
    <property type="molecule type" value="Genomic_DNA"/>
</dbReference>
<organism evidence="3 4">
    <name type="scientific">Anaerocolumna cellulosilytica</name>
    <dbReference type="NCBI Taxonomy" id="433286"/>
    <lineage>
        <taxon>Bacteria</taxon>
        <taxon>Bacillati</taxon>
        <taxon>Bacillota</taxon>
        <taxon>Clostridia</taxon>
        <taxon>Lachnospirales</taxon>
        <taxon>Lachnospiraceae</taxon>
        <taxon>Anaerocolumna</taxon>
    </lineage>
</organism>
<evidence type="ECO:0000313" key="3">
    <source>
        <dbReference type="EMBL" id="BCJ95480.1"/>
    </source>
</evidence>
<feature type="compositionally biased region" description="Basic and acidic residues" evidence="1">
    <location>
        <begin position="111"/>
        <end position="144"/>
    </location>
</feature>
<keyword evidence="2" id="KW-0472">Membrane</keyword>
<sequence length="392" mass="45846">MLHILLFLLKIIGIVLVSLLGLLLFLIIIVLFVPIRYKLDVTVKGVIKGEAKVTWLLRAISFRATYVEEQLRMKLRILGRIFYDNQEPGRGKRKKGHKKRPRKERSRKKKENAEFSQEKSKEKDDTLKKLEIEQKPETSDETELMKESILEQKADTGQNTVTYQRTEESLTNQSEELLKMNDDSGKIQKEAAKILETPQVKKLETDTGVLRSKVSDREPDFDEEDLSFFEKFVRKISDKINTFFQKIRAVFQKIKDIFKSMIDGVFHIKEKIRKIRDFYYDKKNNAGILSTLRSLQNILKHIHPKRLDVEFEFGTGDPCSTGQILGILAVFFAYYGDSVKIIPNFEDVVYEGRVFCYGRIRLFTLLIICIKLKLDDNFNQMIKNFKQLKEDL</sequence>
<reference evidence="3 4" key="1">
    <citation type="journal article" date="2016" name="Int. J. Syst. Evol. Microbiol.">
        <title>Descriptions of Anaerotaenia torta gen. nov., sp. nov. and Anaerocolumna cellulosilytica gen. nov., sp. nov. isolated from a methanogenic reactor of cattle waste.</title>
        <authorList>
            <person name="Uek A."/>
            <person name="Ohtaki Y."/>
            <person name="Kaku N."/>
            <person name="Ueki K."/>
        </authorList>
    </citation>
    <scope>NUCLEOTIDE SEQUENCE [LARGE SCALE GENOMIC DNA]</scope>
    <source>
        <strain evidence="3 4">SN021</strain>
    </source>
</reference>
<dbReference type="KEGG" id="acel:acsn021_30490"/>
<dbReference type="InterPro" id="IPR021338">
    <property type="entry name" value="DUF2953"/>
</dbReference>
<dbReference type="Proteomes" id="UP000515561">
    <property type="component" value="Chromosome"/>
</dbReference>
<feature type="transmembrane region" description="Helical" evidence="2">
    <location>
        <begin position="7"/>
        <end position="33"/>
    </location>
</feature>
<protein>
    <submittedName>
        <fullName evidence="3">Uncharacterized protein</fullName>
    </submittedName>
</protein>
<keyword evidence="2" id="KW-1133">Transmembrane helix</keyword>
<proteinExistence type="predicted"/>
<accession>A0A6S6R7N4</accession>
<name>A0A6S6R7N4_9FIRM</name>
<dbReference type="RefSeq" id="WP_184094789.1">
    <property type="nucleotide sequence ID" value="NZ_AP023367.1"/>
</dbReference>
<feature type="compositionally biased region" description="Basic residues" evidence="1">
    <location>
        <begin position="91"/>
        <end position="110"/>
    </location>
</feature>
<evidence type="ECO:0000256" key="2">
    <source>
        <dbReference type="SAM" id="Phobius"/>
    </source>
</evidence>
<feature type="region of interest" description="Disordered" evidence="1">
    <location>
        <begin position="88"/>
        <end position="144"/>
    </location>
</feature>